<protein>
    <submittedName>
        <fullName evidence="1">Uncharacterized protein</fullName>
    </submittedName>
</protein>
<sequence>MGLRQINGWSDVKPVSMSTIAVAGHVRDGRDQSLLWPFETCGRLIALWINGDPGKQLYRKPLHLAGVEN</sequence>
<comment type="caution">
    <text evidence="1">The sequence shown here is derived from an EMBL/GenBank/DDBJ whole genome shotgun (WGS) entry which is preliminary data.</text>
</comment>
<proteinExistence type="predicted"/>
<evidence type="ECO:0000313" key="1">
    <source>
        <dbReference type="EMBL" id="EYC10330.1"/>
    </source>
</evidence>
<evidence type="ECO:0000313" key="2">
    <source>
        <dbReference type="Proteomes" id="UP000024635"/>
    </source>
</evidence>
<keyword evidence="2" id="KW-1185">Reference proteome</keyword>
<dbReference type="AlphaFoldDB" id="A0A016U589"/>
<name>A0A016U589_9BILA</name>
<accession>A0A016U589</accession>
<dbReference type="EMBL" id="JARK01001392">
    <property type="protein sequence ID" value="EYC10330.1"/>
    <property type="molecule type" value="Genomic_DNA"/>
</dbReference>
<reference evidence="2" key="1">
    <citation type="journal article" date="2015" name="Nat. Genet.">
        <title>The genome and transcriptome of the zoonotic hookworm Ancylostoma ceylanicum identify infection-specific gene families.</title>
        <authorList>
            <person name="Schwarz E.M."/>
            <person name="Hu Y."/>
            <person name="Antoshechkin I."/>
            <person name="Miller M.M."/>
            <person name="Sternberg P.W."/>
            <person name="Aroian R.V."/>
        </authorList>
    </citation>
    <scope>NUCLEOTIDE SEQUENCE</scope>
    <source>
        <strain evidence="2">HY135</strain>
    </source>
</reference>
<gene>
    <name evidence="1" type="primary">Acey_s0056.g2681</name>
    <name evidence="1" type="ORF">Y032_0056g2681</name>
</gene>
<dbReference type="Proteomes" id="UP000024635">
    <property type="component" value="Unassembled WGS sequence"/>
</dbReference>
<organism evidence="1 2">
    <name type="scientific">Ancylostoma ceylanicum</name>
    <dbReference type="NCBI Taxonomy" id="53326"/>
    <lineage>
        <taxon>Eukaryota</taxon>
        <taxon>Metazoa</taxon>
        <taxon>Ecdysozoa</taxon>
        <taxon>Nematoda</taxon>
        <taxon>Chromadorea</taxon>
        <taxon>Rhabditida</taxon>
        <taxon>Rhabditina</taxon>
        <taxon>Rhabditomorpha</taxon>
        <taxon>Strongyloidea</taxon>
        <taxon>Ancylostomatidae</taxon>
        <taxon>Ancylostomatinae</taxon>
        <taxon>Ancylostoma</taxon>
    </lineage>
</organism>